<evidence type="ECO:0000256" key="2">
    <source>
        <dbReference type="ARBA" id="ARBA00022475"/>
    </source>
</evidence>
<dbReference type="RefSeq" id="WP_252165936.1">
    <property type="nucleotide sequence ID" value="NZ_CP084930.1"/>
</dbReference>
<dbReference type="NCBIfam" id="TIGR02602">
    <property type="entry name" value="8TM_EpsH"/>
    <property type="match status" value="1"/>
</dbReference>
<evidence type="ECO:0000259" key="9">
    <source>
        <dbReference type="Pfam" id="PF11984"/>
    </source>
</evidence>
<dbReference type="Proteomes" id="UP001056937">
    <property type="component" value="Chromosome 1"/>
</dbReference>
<keyword evidence="7 8" id="KW-0472">Membrane</keyword>
<dbReference type="InterPro" id="IPR014263">
    <property type="entry name" value="Methanolan_biosynth_EpsI"/>
</dbReference>
<dbReference type="InterPro" id="IPR019127">
    <property type="entry name" value="Exosortase"/>
</dbReference>
<evidence type="ECO:0000256" key="7">
    <source>
        <dbReference type="ARBA" id="ARBA00023136"/>
    </source>
</evidence>
<keyword evidence="3" id="KW-0645">Protease</keyword>
<keyword evidence="4 8" id="KW-0812">Transmembrane</keyword>
<gene>
    <name evidence="10" type="ORF">LHA26_12535</name>
</gene>
<dbReference type="Pfam" id="PF09721">
    <property type="entry name" value="Exosortase_EpsH"/>
    <property type="match status" value="1"/>
</dbReference>
<evidence type="ECO:0000256" key="5">
    <source>
        <dbReference type="ARBA" id="ARBA00022801"/>
    </source>
</evidence>
<reference evidence="10" key="1">
    <citation type="journal article" date="2022" name="Toxins">
        <title>Genomic Analysis of Sphingopyxis sp. USTB-05 for Biodegrading Cyanobacterial Hepatotoxins.</title>
        <authorList>
            <person name="Liu C."/>
            <person name="Xu Q."/>
            <person name="Zhao Z."/>
            <person name="Zhang H."/>
            <person name="Liu X."/>
            <person name="Yin C."/>
            <person name="Liu Y."/>
            <person name="Yan H."/>
        </authorList>
    </citation>
    <scope>NUCLEOTIDE SEQUENCE</scope>
    <source>
        <strain evidence="10">NBD5</strain>
    </source>
</reference>
<dbReference type="InterPro" id="IPR013426">
    <property type="entry name" value="EpsH-like"/>
</dbReference>
<feature type="transmembrane region" description="Helical" evidence="8">
    <location>
        <begin position="199"/>
        <end position="217"/>
    </location>
</feature>
<keyword evidence="6 8" id="KW-1133">Transmembrane helix</keyword>
<evidence type="ECO:0000313" key="11">
    <source>
        <dbReference type="Proteomes" id="UP001056937"/>
    </source>
</evidence>
<feature type="transmembrane region" description="Helical" evidence="8">
    <location>
        <begin position="25"/>
        <end position="42"/>
    </location>
</feature>
<keyword evidence="5" id="KW-0378">Hydrolase</keyword>
<proteinExistence type="predicted"/>
<feature type="transmembrane region" description="Helical" evidence="8">
    <location>
        <begin position="92"/>
        <end position="111"/>
    </location>
</feature>
<evidence type="ECO:0000256" key="1">
    <source>
        <dbReference type="ARBA" id="ARBA00004651"/>
    </source>
</evidence>
<evidence type="ECO:0000256" key="4">
    <source>
        <dbReference type="ARBA" id="ARBA00022692"/>
    </source>
</evidence>
<feature type="transmembrane region" description="Helical" evidence="8">
    <location>
        <begin position="224"/>
        <end position="244"/>
    </location>
</feature>
<feature type="domain" description="Methanolan biosynthesis EpsI" evidence="9">
    <location>
        <begin position="318"/>
        <end position="479"/>
    </location>
</feature>
<dbReference type="Pfam" id="PF11984">
    <property type="entry name" value="DUF3485"/>
    <property type="match status" value="1"/>
</dbReference>
<protein>
    <submittedName>
        <fullName evidence="10">EpsI family protein</fullName>
    </submittedName>
</protein>
<comment type="subcellular location">
    <subcellularLocation>
        <location evidence="1">Cell membrane</location>
        <topology evidence="1">Multi-pass membrane protein</topology>
    </subcellularLocation>
</comment>
<dbReference type="InterPro" id="IPR017540">
    <property type="entry name" value="Exosortase-1"/>
</dbReference>
<dbReference type="NCBIfam" id="TIGR03109">
    <property type="entry name" value="exosort_XrtA"/>
    <property type="match status" value="1"/>
</dbReference>
<feature type="transmembrane region" description="Helical" evidence="8">
    <location>
        <begin position="314"/>
        <end position="335"/>
    </location>
</feature>
<dbReference type="EMBL" id="CP084930">
    <property type="protein sequence ID" value="USI72127.1"/>
    <property type="molecule type" value="Genomic_DNA"/>
</dbReference>
<evidence type="ECO:0000256" key="6">
    <source>
        <dbReference type="ARBA" id="ARBA00022989"/>
    </source>
</evidence>
<evidence type="ECO:0000256" key="8">
    <source>
        <dbReference type="SAM" id="Phobius"/>
    </source>
</evidence>
<dbReference type="NCBIfam" id="TIGR02914">
    <property type="entry name" value="EpsI_fam"/>
    <property type="match status" value="1"/>
</dbReference>
<sequence length="502" mass="51523">MSAAATFGAAAPARPRAAAAPWRGTGLALAALALLLLALFARDAGAMAAIWWTSSTYEHCLVLPPLIAWLVWERRAALAAVRPTAWLWPLPWVALGALAWLAGAVAEVAVARHCGLVMIAQGAIAALIGPAATRILLFPLFYAFFLVPAGDALVPPLQSLTARLCLLLLHATGVPARLDGVFLTTPGGWFKVAEACSGAKFLIAMLALGALVAARGFRGWRRRLLFLAACALVPVLANAVRAFATIWIAQRTGAAVAGGVDHLVYGWIFFALVIALVLAGAWPLFDRPAGGPAVAPEAVARAGRLGGRLSLGQAWAGAALLAAAAPLFAAALTGATRPLPPAARLPDLGPAAPAGPGPAWHAHFAGADRMLTARIGTVDVAVALFRGQGQGHELVGYGQGAIDPEGVWSWTADQPAPAPWRAARITAPGPATRTVWTVYRVGALVGGDPRAAKAATLATRLAGGDPRAAALLLAGPDPAAVAALAARLGPPERLLDPLLGRR</sequence>
<organism evidence="10 11">
    <name type="scientific">Sphingomonas morindae</name>
    <dbReference type="NCBI Taxonomy" id="1541170"/>
    <lineage>
        <taxon>Bacteria</taxon>
        <taxon>Pseudomonadati</taxon>
        <taxon>Pseudomonadota</taxon>
        <taxon>Alphaproteobacteria</taxon>
        <taxon>Sphingomonadales</taxon>
        <taxon>Sphingomonadaceae</taxon>
        <taxon>Sphingomonas</taxon>
    </lineage>
</organism>
<evidence type="ECO:0000256" key="3">
    <source>
        <dbReference type="ARBA" id="ARBA00022670"/>
    </source>
</evidence>
<keyword evidence="11" id="KW-1185">Reference proteome</keyword>
<accession>A0ABY4X5F3</accession>
<dbReference type="InterPro" id="IPR026392">
    <property type="entry name" value="Exo/Archaeosortase_dom"/>
</dbReference>
<dbReference type="NCBIfam" id="TIGR04178">
    <property type="entry name" value="exo_archaeo"/>
    <property type="match status" value="1"/>
</dbReference>
<evidence type="ECO:0000313" key="10">
    <source>
        <dbReference type="EMBL" id="USI72127.1"/>
    </source>
</evidence>
<feature type="transmembrane region" description="Helical" evidence="8">
    <location>
        <begin position="123"/>
        <end position="147"/>
    </location>
</feature>
<keyword evidence="2" id="KW-1003">Cell membrane</keyword>
<name>A0ABY4X5F3_9SPHN</name>
<feature type="transmembrane region" description="Helical" evidence="8">
    <location>
        <begin position="264"/>
        <end position="285"/>
    </location>
</feature>